<feature type="chain" id="PRO_5036908079" evidence="1">
    <location>
        <begin position="22"/>
        <end position="183"/>
    </location>
</feature>
<dbReference type="Gene3D" id="2.40.70.10">
    <property type="entry name" value="Acid Proteases"/>
    <property type="match status" value="1"/>
</dbReference>
<evidence type="ECO:0000313" key="3">
    <source>
        <dbReference type="Proteomes" id="UP000694660"/>
    </source>
</evidence>
<dbReference type="AlphaFoldDB" id="A0A944DQM1"/>
<protein>
    <submittedName>
        <fullName evidence="2">Clan AA aspartic protease</fullName>
    </submittedName>
</protein>
<dbReference type="InterPro" id="IPR034122">
    <property type="entry name" value="Retropepsin-like_bacterial"/>
</dbReference>
<proteinExistence type="predicted"/>
<dbReference type="RefSeq" id="WP_214362776.1">
    <property type="nucleotide sequence ID" value="NZ_JAEKFT010000021.1"/>
</dbReference>
<organism evidence="2 3">
    <name type="scientific">Denitromonas iodatirespirans</name>
    <dbReference type="NCBI Taxonomy" id="2795389"/>
    <lineage>
        <taxon>Bacteria</taxon>
        <taxon>Pseudomonadati</taxon>
        <taxon>Pseudomonadota</taxon>
        <taxon>Betaproteobacteria</taxon>
        <taxon>Rhodocyclales</taxon>
        <taxon>Zoogloeaceae</taxon>
        <taxon>Denitromonas</taxon>
    </lineage>
</organism>
<dbReference type="GO" id="GO:0006508">
    <property type="term" value="P:proteolysis"/>
    <property type="evidence" value="ECO:0007669"/>
    <property type="project" value="UniProtKB-KW"/>
</dbReference>
<keyword evidence="2" id="KW-0378">Hydrolase</keyword>
<dbReference type="InterPro" id="IPR021109">
    <property type="entry name" value="Peptidase_aspartic_dom_sf"/>
</dbReference>
<dbReference type="GO" id="GO:0008233">
    <property type="term" value="F:peptidase activity"/>
    <property type="evidence" value="ECO:0007669"/>
    <property type="project" value="UniProtKB-KW"/>
</dbReference>
<sequence length="183" mass="19240">MSSLRGVLCAFLAGASMAATAGQFGTTVAMQSRDSVTYYVAVQISGLGAADLMVDTGSGYMTINEEMLAQLQRAGQVRYLRQLRGRLANGRTLEVPVYNIASLSIGDGCWLENVEAAVFPGKTRAILGLNALQRAAPFVFSFDPPQLVLSNCKGSSTVAAVAETDLAALDEHVPGPTAETPRP</sequence>
<gene>
    <name evidence="2" type="ORF">I8J34_16705</name>
</gene>
<keyword evidence="3" id="KW-1185">Reference proteome</keyword>
<keyword evidence="1" id="KW-0732">Signal</keyword>
<comment type="caution">
    <text evidence="2">The sequence shown here is derived from an EMBL/GenBank/DDBJ whole genome shotgun (WGS) entry which is preliminary data.</text>
</comment>
<dbReference type="EMBL" id="JAEKFT010000021">
    <property type="protein sequence ID" value="MBT0962824.1"/>
    <property type="molecule type" value="Genomic_DNA"/>
</dbReference>
<evidence type="ECO:0000313" key="2">
    <source>
        <dbReference type="EMBL" id="MBT0962824.1"/>
    </source>
</evidence>
<dbReference type="Pfam" id="PF13975">
    <property type="entry name" value="gag-asp_proteas"/>
    <property type="match status" value="1"/>
</dbReference>
<reference evidence="3" key="1">
    <citation type="journal article" date="2022" name="ISME J.">
        <title>Genetic and phylogenetic analysis of dissimilatory iodate-reducing bacteria identifies potential niches across the world's oceans.</title>
        <authorList>
            <person name="Reyes-Umana V."/>
            <person name="Henning Z."/>
            <person name="Lee K."/>
            <person name="Barnum T.P."/>
            <person name="Coates J.D."/>
        </authorList>
    </citation>
    <scope>NUCLEOTIDE SEQUENCE [LARGE SCALE GENOMIC DNA]</scope>
    <source>
        <strain evidence="3">IR12</strain>
    </source>
</reference>
<feature type="signal peptide" evidence="1">
    <location>
        <begin position="1"/>
        <end position="21"/>
    </location>
</feature>
<accession>A0A944DQM1</accession>
<keyword evidence="2" id="KW-0645">Protease</keyword>
<evidence type="ECO:0000256" key="1">
    <source>
        <dbReference type="SAM" id="SignalP"/>
    </source>
</evidence>
<dbReference type="CDD" id="cd05483">
    <property type="entry name" value="retropepsin_like_bacteria"/>
    <property type="match status" value="1"/>
</dbReference>
<dbReference type="Proteomes" id="UP000694660">
    <property type="component" value="Unassembled WGS sequence"/>
</dbReference>
<name>A0A944DQM1_DENI1</name>